<evidence type="ECO:0000256" key="1">
    <source>
        <dbReference type="ARBA" id="ARBA00001965"/>
    </source>
</evidence>
<gene>
    <name evidence="8" type="ordered locus">Reut_B4137</name>
</gene>
<proteinExistence type="inferred from homology"/>
<evidence type="ECO:0000256" key="5">
    <source>
        <dbReference type="ARBA" id="ARBA00023002"/>
    </source>
</evidence>
<dbReference type="STRING" id="264198.Reut_B4137"/>
<dbReference type="PROSITE" id="PS00083">
    <property type="entry name" value="INTRADIOL_DIOXYGENAS"/>
    <property type="match status" value="1"/>
</dbReference>
<keyword evidence="6" id="KW-0408">Iron</keyword>
<dbReference type="EMBL" id="CP000091">
    <property type="protein sequence ID" value="AAZ63491.1"/>
    <property type="molecule type" value="Genomic_DNA"/>
</dbReference>
<dbReference type="Pfam" id="PF04444">
    <property type="entry name" value="Dioxygenase_N"/>
    <property type="match status" value="1"/>
</dbReference>
<dbReference type="InterPro" id="IPR050770">
    <property type="entry name" value="Intradiol_RC_Dioxygenase"/>
</dbReference>
<dbReference type="KEGG" id="reu:Reut_B4137"/>
<dbReference type="eggNOG" id="COG3485">
    <property type="taxonomic scope" value="Bacteria"/>
</dbReference>
<dbReference type="HOGENOM" id="CLU_046727_1_1_4"/>
<organism evidence="8">
    <name type="scientific">Cupriavidus pinatubonensis (strain JMP 134 / LMG 1197)</name>
    <name type="common">Cupriavidus necator (strain JMP 134)</name>
    <dbReference type="NCBI Taxonomy" id="264198"/>
    <lineage>
        <taxon>Bacteria</taxon>
        <taxon>Pseudomonadati</taxon>
        <taxon>Pseudomonadota</taxon>
        <taxon>Betaproteobacteria</taxon>
        <taxon>Burkholderiales</taxon>
        <taxon>Burkholderiaceae</taxon>
        <taxon>Cupriavidus</taxon>
    </lineage>
</organism>
<dbReference type="AlphaFoldDB" id="Q46TP3"/>
<dbReference type="PANTHER" id="PTHR33711">
    <property type="entry name" value="DIOXYGENASE, PUTATIVE (AFU_ORTHOLOGUE AFUA_2G02910)-RELATED"/>
    <property type="match status" value="1"/>
</dbReference>
<dbReference type="InterPro" id="IPR039390">
    <property type="entry name" value="1_2-HQD/HQD"/>
</dbReference>
<comment type="similarity">
    <text evidence="2">Belongs to the intradiol ring-cleavage dioxygenase family.</text>
</comment>
<reference evidence="8" key="1">
    <citation type="submission" date="2005-08" db="EMBL/GenBank/DDBJ databases">
        <title>Complete sequence of chromosome 2 of Ralstonia eutropha JMP134.</title>
        <authorList>
            <person name="Copeland A."/>
            <person name="Lucas S."/>
            <person name="Lapidus A."/>
            <person name="Barry K."/>
            <person name="Detter J.C."/>
            <person name="Glavina T."/>
            <person name="Hammon N."/>
            <person name="Israni S."/>
            <person name="Pitluck S."/>
            <person name="Goltsman E."/>
            <person name="Martinez M."/>
            <person name="Schmutz J."/>
            <person name="Larimer F."/>
            <person name="Land M."/>
            <person name="Lykidis A."/>
            <person name="Richardson P."/>
        </authorList>
    </citation>
    <scope>NUCLEOTIDE SEQUENCE [LARGE SCALE GENOMIC DNA]</scope>
    <source>
        <strain evidence="8">JMP134</strain>
    </source>
</reference>
<dbReference type="InterPro" id="IPR007535">
    <property type="entry name" value="Catechol_dOase_N"/>
</dbReference>
<dbReference type="InterPro" id="IPR015889">
    <property type="entry name" value="Intradiol_dOase_core"/>
</dbReference>
<evidence type="ECO:0000256" key="6">
    <source>
        <dbReference type="ARBA" id="ARBA00023004"/>
    </source>
</evidence>
<comment type="cofactor">
    <cofactor evidence="1">
        <name>Fe(3+)</name>
        <dbReference type="ChEBI" id="CHEBI:29034"/>
    </cofactor>
</comment>
<dbReference type="OrthoDB" id="9800887at2"/>
<evidence type="ECO:0000313" key="8">
    <source>
        <dbReference type="EMBL" id="AAZ63491.1"/>
    </source>
</evidence>
<feature type="domain" description="Intradiol ring-cleavage dioxygenases" evidence="7">
    <location>
        <begin position="129"/>
        <end position="157"/>
    </location>
</feature>
<dbReference type="Gene3D" id="2.60.130.10">
    <property type="entry name" value="Aromatic compound dioxygenase"/>
    <property type="match status" value="1"/>
</dbReference>
<keyword evidence="5 8" id="KW-0560">Oxidoreductase</keyword>
<keyword evidence="3" id="KW-0479">Metal-binding</keyword>
<protein>
    <submittedName>
        <fullName evidence="8">Hydroxyquinol 1,2-dioxygenase</fullName>
        <ecNumber evidence="8">1.13.11.1</ecNumber>
    </submittedName>
</protein>
<dbReference type="GO" id="GO:0008199">
    <property type="term" value="F:ferric iron binding"/>
    <property type="evidence" value="ECO:0007669"/>
    <property type="project" value="InterPro"/>
</dbReference>
<evidence type="ECO:0000256" key="2">
    <source>
        <dbReference type="ARBA" id="ARBA00007825"/>
    </source>
</evidence>
<sequence>MRNLDEETITQAVLARNVDMKDRRLKEVMTSLIQHLHAFAREIKLTEEEWAAGIQFLTEVGHTCSPSRQEFILLSDTLGLSTLVTAQNHRKPRGCTEATVFGPFYVDDAPDYELGDDVGNGMAGEPCYVSGQVRSITGEAVPGAKIEVWQADADGFYDVQNPDRSHAQGRGTLTADDTGHFRFRSIVAECYPIPHDGPVGRMLDAMGRHPWRPAHLHFMISAPGYETLVTHVFRNDSDYLDSDAVFGVRSSLVADWVRHKPGSTPDGGESAVPFYTLDYDFVLNPAAPAAPVPESPQQTTR</sequence>
<dbReference type="SUPFAM" id="SSF49482">
    <property type="entry name" value="Aromatic compound dioxygenase"/>
    <property type="match status" value="1"/>
</dbReference>
<dbReference type="CDD" id="cd03461">
    <property type="entry name" value="1_2-HQD"/>
    <property type="match status" value="1"/>
</dbReference>
<name>Q46TP3_CUPPJ</name>
<evidence type="ECO:0000259" key="7">
    <source>
        <dbReference type="PROSITE" id="PS00083"/>
    </source>
</evidence>
<dbReference type="GO" id="GO:0018576">
    <property type="term" value="F:catechol 1,2-dioxygenase activity"/>
    <property type="evidence" value="ECO:0007669"/>
    <property type="project" value="UniProtKB-EC"/>
</dbReference>
<dbReference type="Pfam" id="PF00775">
    <property type="entry name" value="Dioxygenase_C"/>
    <property type="match status" value="1"/>
</dbReference>
<dbReference type="EC" id="1.13.11.1" evidence="8"/>
<dbReference type="InterPro" id="IPR000627">
    <property type="entry name" value="Intradiol_dOase_C"/>
</dbReference>
<accession>Q46TP3</accession>
<keyword evidence="4 8" id="KW-0223">Dioxygenase</keyword>
<dbReference type="GO" id="GO:0009712">
    <property type="term" value="P:catechol-containing compound metabolic process"/>
    <property type="evidence" value="ECO:0007669"/>
    <property type="project" value="InterPro"/>
</dbReference>
<dbReference type="PANTHER" id="PTHR33711:SF7">
    <property type="entry name" value="INTRADIOL RING-CLEAVAGE DIOXYGENASES DOMAIN-CONTAINING PROTEIN-RELATED"/>
    <property type="match status" value="1"/>
</dbReference>
<evidence type="ECO:0000256" key="4">
    <source>
        <dbReference type="ARBA" id="ARBA00022964"/>
    </source>
</evidence>
<evidence type="ECO:0000256" key="3">
    <source>
        <dbReference type="ARBA" id="ARBA00022723"/>
    </source>
</evidence>